<dbReference type="RefSeq" id="WP_378070504.1">
    <property type="nucleotide sequence ID" value="NZ_JBHSBL010000020.1"/>
</dbReference>
<gene>
    <name evidence="2" type="ORF">ACFO0C_30465</name>
</gene>
<protein>
    <submittedName>
        <fullName evidence="2">Uncharacterized protein</fullName>
    </submittedName>
</protein>
<reference evidence="3" key="1">
    <citation type="journal article" date="2019" name="Int. J. Syst. Evol. Microbiol.">
        <title>The Global Catalogue of Microorganisms (GCM) 10K type strain sequencing project: providing services to taxonomists for standard genome sequencing and annotation.</title>
        <authorList>
            <consortium name="The Broad Institute Genomics Platform"/>
            <consortium name="The Broad Institute Genome Sequencing Center for Infectious Disease"/>
            <person name="Wu L."/>
            <person name="Ma J."/>
        </authorList>
    </citation>
    <scope>NUCLEOTIDE SEQUENCE [LARGE SCALE GENOMIC DNA]</scope>
    <source>
        <strain evidence="3">TBRC 5832</strain>
    </source>
</reference>
<keyword evidence="3" id="KW-1185">Reference proteome</keyword>
<evidence type="ECO:0000256" key="1">
    <source>
        <dbReference type="SAM" id="MobiDB-lite"/>
    </source>
</evidence>
<sequence>MSDDDRETAPQQRLIINEQNPQRYGHPAHNHTLPAPGCAATALPHPAPPSLTRPRTHTPWLLEA</sequence>
<evidence type="ECO:0000313" key="3">
    <source>
        <dbReference type="Proteomes" id="UP001595867"/>
    </source>
</evidence>
<feature type="region of interest" description="Disordered" evidence="1">
    <location>
        <begin position="1"/>
        <end position="64"/>
    </location>
</feature>
<evidence type="ECO:0000313" key="2">
    <source>
        <dbReference type="EMBL" id="MFC4069267.1"/>
    </source>
</evidence>
<comment type="caution">
    <text evidence="2">The sequence shown here is derived from an EMBL/GenBank/DDBJ whole genome shotgun (WGS) entry which is preliminary data.</text>
</comment>
<accession>A0ABV8J1Y9</accession>
<dbReference type="Proteomes" id="UP001595867">
    <property type="component" value="Unassembled WGS sequence"/>
</dbReference>
<organism evidence="2 3">
    <name type="scientific">Actinoplanes subglobosus</name>
    <dbReference type="NCBI Taxonomy" id="1547892"/>
    <lineage>
        <taxon>Bacteria</taxon>
        <taxon>Bacillati</taxon>
        <taxon>Actinomycetota</taxon>
        <taxon>Actinomycetes</taxon>
        <taxon>Micromonosporales</taxon>
        <taxon>Micromonosporaceae</taxon>
        <taxon>Actinoplanes</taxon>
    </lineage>
</organism>
<dbReference type="EMBL" id="JBHSBL010000020">
    <property type="protein sequence ID" value="MFC4069267.1"/>
    <property type="molecule type" value="Genomic_DNA"/>
</dbReference>
<name>A0ABV8J1Y9_9ACTN</name>
<proteinExistence type="predicted"/>